<accession>A0ABS8I571</accession>
<gene>
    <name evidence="1" type="ORF">LC586_06020</name>
</gene>
<dbReference type="Proteomes" id="UP001199525">
    <property type="component" value="Unassembled WGS sequence"/>
</dbReference>
<proteinExistence type="predicted"/>
<dbReference type="RefSeq" id="WP_229483668.1">
    <property type="nucleotide sequence ID" value="NZ_JAIVFQ010000005.1"/>
</dbReference>
<evidence type="ECO:0000313" key="1">
    <source>
        <dbReference type="EMBL" id="MCC5598784.1"/>
    </source>
</evidence>
<protein>
    <submittedName>
        <fullName evidence="1">Uncharacterized protein</fullName>
    </submittedName>
</protein>
<keyword evidence="2" id="KW-1185">Reference proteome</keyword>
<evidence type="ECO:0000313" key="2">
    <source>
        <dbReference type="Proteomes" id="UP001199525"/>
    </source>
</evidence>
<sequence>MYLVANTNKPHILYQEYGDSTSSVRNYNAFIFNYQVVITIGYLMDQANCFISH</sequence>
<comment type="caution">
    <text evidence="1">The sequence shown here is derived from an EMBL/GenBank/DDBJ whole genome shotgun (WGS) entry which is preliminary data.</text>
</comment>
<reference evidence="1 2" key="1">
    <citation type="journal article" date="2021" name="Microorganisms">
        <title>Genome Evolution of Filamentous Cyanobacterium Nostoc Species: From Facultative Symbiosis to Free Living.</title>
        <authorList>
            <person name="Huo D."/>
            <person name="Li H."/>
            <person name="Cai F."/>
            <person name="Guo X."/>
            <person name="Qiao Z."/>
            <person name="Wang W."/>
            <person name="Yu G."/>
            <person name="Li R."/>
        </authorList>
    </citation>
    <scope>NUCLEOTIDE SEQUENCE [LARGE SCALE GENOMIC DNA]</scope>
    <source>
        <strain evidence="1 2">CHAB 5714</strain>
    </source>
</reference>
<name>A0ABS8I571_9NOSO</name>
<dbReference type="EMBL" id="JAIVFQ010000005">
    <property type="protein sequence ID" value="MCC5598784.1"/>
    <property type="molecule type" value="Genomic_DNA"/>
</dbReference>
<organism evidence="1 2">
    <name type="scientific">Nostoc favosum CHAB5714</name>
    <dbReference type="NCBI Taxonomy" id="2780399"/>
    <lineage>
        <taxon>Bacteria</taxon>
        <taxon>Bacillati</taxon>
        <taxon>Cyanobacteriota</taxon>
        <taxon>Cyanophyceae</taxon>
        <taxon>Nostocales</taxon>
        <taxon>Nostocaceae</taxon>
        <taxon>Nostoc</taxon>
        <taxon>Nostoc favosum</taxon>
    </lineage>
</organism>